<dbReference type="EC" id="3.2.1.8" evidence="9"/>
<evidence type="ECO:0000256" key="4">
    <source>
        <dbReference type="ARBA" id="ARBA00022729"/>
    </source>
</evidence>
<dbReference type="AlphaFoldDB" id="A0A239H5U4"/>
<dbReference type="PROSITE" id="PS51257">
    <property type="entry name" value="PROKAR_LIPOPROTEIN"/>
    <property type="match status" value="1"/>
</dbReference>
<evidence type="ECO:0000256" key="2">
    <source>
        <dbReference type="ARBA" id="ARBA00007495"/>
    </source>
</evidence>
<dbReference type="PROSITE" id="PS51760">
    <property type="entry name" value="GH10_2"/>
    <property type="match status" value="1"/>
</dbReference>
<evidence type="ECO:0000256" key="9">
    <source>
        <dbReference type="RuleBase" id="RU361174"/>
    </source>
</evidence>
<keyword evidence="5 9" id="KW-0378">Hydrolase</keyword>
<evidence type="ECO:0000313" key="12">
    <source>
        <dbReference type="Proteomes" id="UP000198356"/>
    </source>
</evidence>
<keyword evidence="7 9" id="KW-0326">Glycosidase</keyword>
<keyword evidence="3 11" id="KW-0858">Xylan degradation</keyword>
<evidence type="ECO:0000256" key="1">
    <source>
        <dbReference type="ARBA" id="ARBA00000681"/>
    </source>
</evidence>
<name>A0A239H5U4_9BACT</name>
<keyword evidence="6 9" id="KW-0119">Carbohydrate metabolism</keyword>
<dbReference type="PANTHER" id="PTHR31490">
    <property type="entry name" value="GLYCOSYL HYDROLASE"/>
    <property type="match status" value="1"/>
</dbReference>
<dbReference type="PROSITE" id="PS51318">
    <property type="entry name" value="TAT"/>
    <property type="match status" value="1"/>
</dbReference>
<evidence type="ECO:0000259" key="10">
    <source>
        <dbReference type="PROSITE" id="PS51760"/>
    </source>
</evidence>
<dbReference type="Proteomes" id="UP000198356">
    <property type="component" value="Unassembled WGS sequence"/>
</dbReference>
<dbReference type="Pfam" id="PF00331">
    <property type="entry name" value="Glyco_hydro_10"/>
    <property type="match status" value="1"/>
</dbReference>
<reference evidence="11 12" key="1">
    <citation type="submission" date="2017-06" db="EMBL/GenBank/DDBJ databases">
        <authorList>
            <person name="Kim H.J."/>
            <person name="Triplett B.A."/>
        </authorList>
    </citation>
    <scope>NUCLEOTIDE SEQUENCE [LARGE SCALE GENOMIC DNA]</scope>
    <source>
        <strain evidence="11 12">DSM 18704</strain>
    </source>
</reference>
<dbReference type="InterPro" id="IPR006311">
    <property type="entry name" value="TAT_signal"/>
</dbReference>
<evidence type="ECO:0000256" key="8">
    <source>
        <dbReference type="ARBA" id="ARBA00023326"/>
    </source>
</evidence>
<dbReference type="InterPro" id="IPR001000">
    <property type="entry name" value="GH10_dom"/>
</dbReference>
<evidence type="ECO:0000256" key="5">
    <source>
        <dbReference type="ARBA" id="ARBA00022801"/>
    </source>
</evidence>
<dbReference type="RefSeq" id="WP_089407708.1">
    <property type="nucleotide sequence ID" value="NZ_FZOU01000002.1"/>
</dbReference>
<keyword evidence="12" id="KW-1185">Reference proteome</keyword>
<sequence length="382" mass="42576">MSGPVTRDRRQFLQLAAGAASATLLGGCAKPAGLPKPATPPPPSLGVEGVDSLRFHAAQHHLLYGCAVTPQALKSDPRYAALVAGQSSILVAENAMKWAPMRPTPTTFYFDEADAIVAFAEKHRLKVRGHNLAWHRQLPRWFEVEANTGNAQQLLTNHIEVVAGRYAGRMHSWDVVNEAIKVEDKRPDGLRICPWLNLLGPEYIEIAFRAARNADPQALLAYNDYGIENERPEDYRKRAAVLLMLRRMKARNVPIDALGIQCHVWAGGEYGPGLKSFMAEVRGLGLQIFLTELDVNDRRIAPDPAVRDKAVADCYASFLDLALSEPAVTVLLSWGITDRYTWLNAEDAREDHLPERCLPFDRDYKPKGAFFAIRDSFDRRTV</sequence>
<dbReference type="SUPFAM" id="SSF51445">
    <property type="entry name" value="(Trans)glycosidases"/>
    <property type="match status" value="1"/>
</dbReference>
<dbReference type="Gene3D" id="3.20.20.80">
    <property type="entry name" value="Glycosidases"/>
    <property type="match status" value="1"/>
</dbReference>
<keyword evidence="8 9" id="KW-0624">Polysaccharide degradation</keyword>
<dbReference type="PRINTS" id="PR00134">
    <property type="entry name" value="GLHYDRLASE10"/>
</dbReference>
<dbReference type="PANTHER" id="PTHR31490:SF88">
    <property type="entry name" value="BETA-XYLANASE"/>
    <property type="match status" value="1"/>
</dbReference>
<dbReference type="OrthoDB" id="9809277at2"/>
<dbReference type="EMBL" id="FZOU01000002">
    <property type="protein sequence ID" value="SNS75644.1"/>
    <property type="molecule type" value="Genomic_DNA"/>
</dbReference>
<dbReference type="InterPro" id="IPR044846">
    <property type="entry name" value="GH10"/>
</dbReference>
<dbReference type="GO" id="GO:0031176">
    <property type="term" value="F:endo-1,4-beta-xylanase activity"/>
    <property type="evidence" value="ECO:0007669"/>
    <property type="project" value="UniProtKB-EC"/>
</dbReference>
<evidence type="ECO:0000256" key="7">
    <source>
        <dbReference type="ARBA" id="ARBA00023295"/>
    </source>
</evidence>
<protein>
    <recommendedName>
        <fullName evidence="9">Beta-xylanase</fullName>
        <ecNumber evidence="9">3.2.1.8</ecNumber>
    </recommendedName>
</protein>
<dbReference type="GO" id="GO:0045493">
    <property type="term" value="P:xylan catabolic process"/>
    <property type="evidence" value="ECO:0007669"/>
    <property type="project" value="UniProtKB-KW"/>
</dbReference>
<accession>A0A239H5U4</accession>
<organism evidence="11 12">
    <name type="scientific">Granulicella rosea</name>
    <dbReference type="NCBI Taxonomy" id="474952"/>
    <lineage>
        <taxon>Bacteria</taxon>
        <taxon>Pseudomonadati</taxon>
        <taxon>Acidobacteriota</taxon>
        <taxon>Terriglobia</taxon>
        <taxon>Terriglobales</taxon>
        <taxon>Acidobacteriaceae</taxon>
        <taxon>Granulicella</taxon>
    </lineage>
</organism>
<dbReference type="SMART" id="SM00633">
    <property type="entry name" value="Glyco_10"/>
    <property type="match status" value="1"/>
</dbReference>
<proteinExistence type="inferred from homology"/>
<comment type="similarity">
    <text evidence="2 9">Belongs to the glycosyl hydrolase 10 (cellulase F) family.</text>
</comment>
<comment type="catalytic activity">
    <reaction evidence="1 9">
        <text>Endohydrolysis of (1-&gt;4)-beta-D-xylosidic linkages in xylans.</text>
        <dbReference type="EC" id="3.2.1.8"/>
    </reaction>
</comment>
<keyword evidence="4" id="KW-0732">Signal</keyword>
<feature type="domain" description="GH10" evidence="10">
    <location>
        <begin position="47"/>
        <end position="376"/>
    </location>
</feature>
<evidence type="ECO:0000313" key="11">
    <source>
        <dbReference type="EMBL" id="SNS75644.1"/>
    </source>
</evidence>
<gene>
    <name evidence="11" type="ORF">SAMN05421770_102199</name>
</gene>
<evidence type="ECO:0000256" key="6">
    <source>
        <dbReference type="ARBA" id="ARBA00023277"/>
    </source>
</evidence>
<dbReference type="InterPro" id="IPR017853">
    <property type="entry name" value="GH"/>
</dbReference>
<evidence type="ECO:0000256" key="3">
    <source>
        <dbReference type="ARBA" id="ARBA00022651"/>
    </source>
</evidence>